<comment type="caution">
    <text evidence="2">The sequence shown here is derived from an EMBL/GenBank/DDBJ whole genome shotgun (WGS) entry which is preliminary data.</text>
</comment>
<name>A0ABV8LW32_9ACTN</name>
<feature type="transmembrane region" description="Helical" evidence="1">
    <location>
        <begin position="83"/>
        <end position="103"/>
    </location>
</feature>
<evidence type="ECO:0000256" key="1">
    <source>
        <dbReference type="SAM" id="Phobius"/>
    </source>
</evidence>
<gene>
    <name evidence="2" type="ORF">ACFOZ4_30510</name>
</gene>
<sequence length="222" mass="25153">MDAAEWATIFDPLAKFEPDELSQVVRESASIELARCERHERRSWFGKFLVAASYVVMICGLIVSGIVFLMVLRVRPEEFQAGLQIFCAAGFLAGCLTVLHWWVDWLTTPYRQWSRTVLGIAAMEGACAAGSLAALYVRLPELSDRWLLMIPSWLLLLLAIASVPLVFRFTHHEKPPAVDLQSLTPKQVEYLIAYRRKALKVLRARSIVSYPLFDELDQSPLT</sequence>
<feature type="transmembrane region" description="Helical" evidence="1">
    <location>
        <begin position="115"/>
        <end position="136"/>
    </location>
</feature>
<evidence type="ECO:0000313" key="2">
    <source>
        <dbReference type="EMBL" id="MFC4134965.1"/>
    </source>
</evidence>
<keyword evidence="3" id="KW-1185">Reference proteome</keyword>
<evidence type="ECO:0000313" key="3">
    <source>
        <dbReference type="Proteomes" id="UP001595816"/>
    </source>
</evidence>
<protein>
    <recommendedName>
        <fullName evidence="4">Transmembrane protein</fullName>
    </recommendedName>
</protein>
<feature type="transmembrane region" description="Helical" evidence="1">
    <location>
        <begin position="48"/>
        <end position="71"/>
    </location>
</feature>
<keyword evidence="1" id="KW-0812">Transmembrane</keyword>
<organism evidence="2 3">
    <name type="scientific">Hamadaea flava</name>
    <dbReference type="NCBI Taxonomy" id="1742688"/>
    <lineage>
        <taxon>Bacteria</taxon>
        <taxon>Bacillati</taxon>
        <taxon>Actinomycetota</taxon>
        <taxon>Actinomycetes</taxon>
        <taxon>Micromonosporales</taxon>
        <taxon>Micromonosporaceae</taxon>
        <taxon>Hamadaea</taxon>
    </lineage>
</organism>
<keyword evidence="1" id="KW-0472">Membrane</keyword>
<keyword evidence="1" id="KW-1133">Transmembrane helix</keyword>
<evidence type="ECO:0008006" key="4">
    <source>
        <dbReference type="Google" id="ProtNLM"/>
    </source>
</evidence>
<dbReference type="Proteomes" id="UP001595816">
    <property type="component" value="Unassembled WGS sequence"/>
</dbReference>
<feature type="transmembrane region" description="Helical" evidence="1">
    <location>
        <begin position="148"/>
        <end position="167"/>
    </location>
</feature>
<dbReference type="RefSeq" id="WP_253762455.1">
    <property type="nucleotide sequence ID" value="NZ_JAMZDZ010000001.1"/>
</dbReference>
<dbReference type="EMBL" id="JBHSAY010000019">
    <property type="protein sequence ID" value="MFC4134965.1"/>
    <property type="molecule type" value="Genomic_DNA"/>
</dbReference>
<accession>A0ABV8LW32</accession>
<reference evidence="3" key="1">
    <citation type="journal article" date="2019" name="Int. J. Syst. Evol. Microbiol.">
        <title>The Global Catalogue of Microorganisms (GCM) 10K type strain sequencing project: providing services to taxonomists for standard genome sequencing and annotation.</title>
        <authorList>
            <consortium name="The Broad Institute Genomics Platform"/>
            <consortium name="The Broad Institute Genome Sequencing Center for Infectious Disease"/>
            <person name="Wu L."/>
            <person name="Ma J."/>
        </authorList>
    </citation>
    <scope>NUCLEOTIDE SEQUENCE [LARGE SCALE GENOMIC DNA]</scope>
    <source>
        <strain evidence="3">CGMCC 4.7289</strain>
    </source>
</reference>
<proteinExistence type="predicted"/>